<evidence type="ECO:0000256" key="5">
    <source>
        <dbReference type="ARBA" id="ARBA00022741"/>
    </source>
</evidence>
<evidence type="ECO:0000256" key="6">
    <source>
        <dbReference type="ARBA" id="ARBA00022777"/>
    </source>
</evidence>
<comment type="catalytic activity">
    <reaction evidence="8">
        <text>L-threonyl-[protein] + ATP = O-phospho-L-threonyl-[protein] + ADP + H(+)</text>
        <dbReference type="Rhea" id="RHEA:46608"/>
        <dbReference type="Rhea" id="RHEA-COMP:11060"/>
        <dbReference type="Rhea" id="RHEA-COMP:11605"/>
        <dbReference type="ChEBI" id="CHEBI:15378"/>
        <dbReference type="ChEBI" id="CHEBI:30013"/>
        <dbReference type="ChEBI" id="CHEBI:30616"/>
        <dbReference type="ChEBI" id="CHEBI:61977"/>
        <dbReference type="ChEBI" id="CHEBI:456216"/>
        <dbReference type="EC" id="2.7.11.1"/>
    </reaction>
</comment>
<sequence length="1213" mass="130984">MESSANEVGTAERITVGTTLVAAASSDAEEGGHLLVLRDDVNVRVGSDHNYESKPTSSGLMKMRLHADRDCRSSAGHCDRSCQQEDLDRVEPDELSLVMPLKACCACVIACRVCHTTNRPLTNGTGNPDASLFMRAEAKTTSQMTAAVSVTTSPLYIPLFNGNGELQKRPPSSEEPRSSSTVPSLSSSPELHLTNGVVAVGGGLVPLPVLNGHDRAAATSSVAASAAADKSREQDVASPNSQPQQQELIKTGTEEDINRIYLVENLVSQTRNAQDYREEEKTEVDEKVIDSSPTGRFVKLNVEIGRGSFKTVYKGRDSETGATVAWCELTSKNFLKPERQRFKEEADLLKGLQHPNIVRFFDYWEANNAAKNNLKYFVLVTELLASGTLRTYLKRFNKVNIKILKSWCRQILRGLNYLHSRDPPVIHRDLKCDNIFVLGTTGSVKIGDLGLATLKSKEGAKSVIGTPEFMAPEMYEEQYDEAIDVYAFGMCMLEMATSEYPYSECLNAGQIYRRVTAGIRPAAYDKVEEPEIKEIIDRCIRYKRSERYSVKDLLALEFFLEDNSVRVEFVKKDTDIHSSDPKILLRVRVPEARATKLKYRENEAIQFDFDIAEESAEAVAQDMVKSGYLLEEDQRAVAKQIRDRAMEIGKERDLLKTQKKADSTAASTASSTSPSILPQSLPVPCFSAPVSQLEVTKEVVRKISVQEKMPESAPALQAAAAQAPEKPAEVAPSKNAKDILKELDEKLTNITMPTKKPPKGLDIPDTPSAGSTPNHITTPPHAVELPNQPANSAVIDRLTLKLTELSNEEPSSSSQRMIVTSATPLSSPQDPRVSPLTEAAPNLHHAATAPAAVASVAVVHPPASPNAASNIPSSSASSASIASTIALSTSSTVASQQLPATATDTSSASLPAISQHTLLPSASSSSPLPTTSAPSSLLNPGLAGGPSVKKGRFGVTVIKDAVTESTAQNKASPSLTSDENRSSVTDFSSSNGVTFSSNSSQESGNSELVKLTGGGNGGSVPRNSAENLTTTSVFAIERLLRDQQHPVVQRSASFEEDDHWGELDAILKRHSTERDDLTRRQQEELRNFFALNGIRHPAAAHHNEAVRKNSLLLNGAVGGGPTDSGVLVNGYTSEDAGAATVSRSSSLRSPRRTVRRKLVHRKRVATVSLVSHIHARRNYPSPPSSSGRPLGGSPQQQQQLKLEGAVSSSAVRS</sequence>
<dbReference type="SMART" id="SM00220">
    <property type="entry name" value="S_TKc"/>
    <property type="match status" value="1"/>
</dbReference>
<keyword evidence="7" id="KW-0067">ATP-binding</keyword>
<dbReference type="PROSITE" id="PS50011">
    <property type="entry name" value="PROTEIN_KINASE_DOM"/>
    <property type="match status" value="1"/>
</dbReference>
<comment type="catalytic activity">
    <reaction evidence="9">
        <text>L-seryl-[protein] + ATP = O-phospho-L-seryl-[protein] + ADP + H(+)</text>
        <dbReference type="Rhea" id="RHEA:17989"/>
        <dbReference type="Rhea" id="RHEA-COMP:9863"/>
        <dbReference type="Rhea" id="RHEA-COMP:11604"/>
        <dbReference type="ChEBI" id="CHEBI:15378"/>
        <dbReference type="ChEBI" id="CHEBI:29999"/>
        <dbReference type="ChEBI" id="CHEBI:30616"/>
        <dbReference type="ChEBI" id="CHEBI:83421"/>
        <dbReference type="ChEBI" id="CHEBI:456216"/>
        <dbReference type="EC" id="2.7.11.1"/>
    </reaction>
</comment>
<feature type="compositionally biased region" description="Basic and acidic residues" evidence="10">
    <location>
        <begin position="652"/>
        <end position="662"/>
    </location>
</feature>
<feature type="region of interest" description="Disordered" evidence="10">
    <location>
        <begin position="221"/>
        <end position="247"/>
    </location>
</feature>
<feature type="region of interest" description="Disordered" evidence="10">
    <location>
        <begin position="1172"/>
        <end position="1213"/>
    </location>
</feature>
<feature type="region of interest" description="Disordered" evidence="10">
    <location>
        <begin position="714"/>
        <end position="733"/>
    </location>
</feature>
<feature type="compositionally biased region" description="Polar residues" evidence="10">
    <location>
        <begin position="768"/>
        <end position="777"/>
    </location>
</feature>
<proteinExistence type="predicted"/>
<dbReference type="InterPro" id="IPR050588">
    <property type="entry name" value="WNK_Ser-Thr_kinase"/>
</dbReference>
<accession>A0A1W0XCR0</accession>
<feature type="compositionally biased region" description="Low complexity" evidence="10">
    <location>
        <begin position="920"/>
        <end position="938"/>
    </location>
</feature>
<protein>
    <recommendedName>
        <fullName evidence="2">non-specific serine/threonine protein kinase</fullName>
        <ecNumber evidence="2">2.7.11.1</ecNumber>
    </recommendedName>
</protein>
<gene>
    <name evidence="12" type="ORF">BV898_01261</name>
</gene>
<evidence type="ECO:0000313" key="12">
    <source>
        <dbReference type="EMBL" id="OQV25051.1"/>
    </source>
</evidence>
<comment type="cofactor">
    <cofactor evidence="1">
        <name>Mg(2+)</name>
        <dbReference type="ChEBI" id="CHEBI:18420"/>
    </cofactor>
</comment>
<evidence type="ECO:0000313" key="13">
    <source>
        <dbReference type="Proteomes" id="UP000192578"/>
    </source>
</evidence>
<evidence type="ECO:0000256" key="2">
    <source>
        <dbReference type="ARBA" id="ARBA00012513"/>
    </source>
</evidence>
<evidence type="ECO:0000259" key="11">
    <source>
        <dbReference type="PROSITE" id="PS50011"/>
    </source>
</evidence>
<dbReference type="InterPro" id="IPR011009">
    <property type="entry name" value="Kinase-like_dom_sf"/>
</dbReference>
<feature type="compositionally biased region" description="Low complexity" evidence="10">
    <location>
        <begin position="178"/>
        <end position="189"/>
    </location>
</feature>
<dbReference type="PANTHER" id="PTHR13902">
    <property type="entry name" value="SERINE/THREONINE-PROTEIN KINASE WNK WITH NO LYSINE -RELATED"/>
    <property type="match status" value="1"/>
</dbReference>
<dbReference type="InterPro" id="IPR008271">
    <property type="entry name" value="Ser/Thr_kinase_AS"/>
</dbReference>
<evidence type="ECO:0000256" key="8">
    <source>
        <dbReference type="ARBA" id="ARBA00047899"/>
    </source>
</evidence>
<dbReference type="Pfam" id="PF00069">
    <property type="entry name" value="Pkinase"/>
    <property type="match status" value="1"/>
</dbReference>
<dbReference type="Gene3D" id="3.30.200.20">
    <property type="entry name" value="Phosphorylase Kinase, domain 1"/>
    <property type="match status" value="1"/>
</dbReference>
<dbReference type="FunFam" id="3.30.200.20:FF:000494">
    <property type="entry name" value="serine/threonine-protein kinase WNK2 isoform X2"/>
    <property type="match status" value="1"/>
</dbReference>
<feature type="region of interest" description="Disordered" evidence="10">
    <location>
        <begin position="966"/>
        <end position="1026"/>
    </location>
</feature>
<feature type="region of interest" description="Disordered" evidence="10">
    <location>
        <begin position="751"/>
        <end position="787"/>
    </location>
</feature>
<keyword evidence="13" id="KW-1185">Reference proteome</keyword>
<feature type="compositionally biased region" description="Basic and acidic residues" evidence="10">
    <location>
        <begin position="166"/>
        <end position="177"/>
    </location>
</feature>
<feature type="compositionally biased region" description="Low complexity" evidence="10">
    <location>
        <begin position="987"/>
        <end position="1007"/>
    </location>
</feature>
<dbReference type="InterPro" id="IPR024678">
    <property type="entry name" value="Kinase_OSR1/WNK_CCT"/>
</dbReference>
<comment type="caution">
    <text evidence="12">The sequence shown here is derived from an EMBL/GenBank/DDBJ whole genome shotgun (WGS) entry which is preliminary data.</text>
</comment>
<feature type="compositionally biased region" description="Polar residues" evidence="10">
    <location>
        <begin position="966"/>
        <end position="986"/>
    </location>
</feature>
<dbReference type="Gene3D" id="3.10.20.90">
    <property type="entry name" value="Phosphatidylinositol 3-kinase Catalytic Subunit, Chain A, domain 1"/>
    <property type="match status" value="1"/>
</dbReference>
<feature type="region of interest" description="Disordered" evidence="10">
    <location>
        <begin position="161"/>
        <end position="189"/>
    </location>
</feature>
<dbReference type="Gene3D" id="1.10.510.10">
    <property type="entry name" value="Transferase(Phosphotransferase) domain 1"/>
    <property type="match status" value="1"/>
</dbReference>
<feature type="compositionally biased region" description="Low complexity" evidence="10">
    <location>
        <begin position="714"/>
        <end position="732"/>
    </location>
</feature>
<feature type="compositionally biased region" description="Low complexity" evidence="10">
    <location>
        <begin position="663"/>
        <end position="673"/>
    </location>
</feature>
<name>A0A1W0XCR0_HYPEX</name>
<dbReference type="FunFam" id="1.10.510.10:FF:000006">
    <property type="entry name" value="Serine/threonine-protein kinase WNK1 isoform 2"/>
    <property type="match status" value="1"/>
</dbReference>
<evidence type="ECO:0000256" key="4">
    <source>
        <dbReference type="ARBA" id="ARBA00022679"/>
    </source>
</evidence>
<feature type="compositionally biased region" description="Polar residues" evidence="10">
    <location>
        <begin position="237"/>
        <end position="247"/>
    </location>
</feature>
<dbReference type="Pfam" id="PF12202">
    <property type="entry name" value="OSR1_C"/>
    <property type="match status" value="1"/>
</dbReference>
<keyword evidence="5" id="KW-0547">Nucleotide-binding</keyword>
<reference evidence="13" key="1">
    <citation type="submission" date="2017-01" db="EMBL/GenBank/DDBJ databases">
        <title>Comparative genomics of anhydrobiosis in the tardigrade Hypsibius dujardini.</title>
        <authorList>
            <person name="Yoshida Y."/>
            <person name="Koutsovoulos G."/>
            <person name="Laetsch D."/>
            <person name="Stevens L."/>
            <person name="Kumar S."/>
            <person name="Horikawa D."/>
            <person name="Ishino K."/>
            <person name="Komine S."/>
            <person name="Tomita M."/>
            <person name="Blaxter M."/>
            <person name="Arakawa K."/>
        </authorList>
    </citation>
    <scope>NUCLEOTIDE SEQUENCE [LARGE SCALE GENOMIC DNA]</scope>
    <source>
        <strain evidence="13">Z151</strain>
    </source>
</reference>
<evidence type="ECO:0000256" key="7">
    <source>
        <dbReference type="ARBA" id="ARBA00022840"/>
    </source>
</evidence>
<keyword evidence="6 12" id="KW-0418">Kinase</keyword>
<dbReference type="InterPro" id="IPR000719">
    <property type="entry name" value="Prot_kinase_dom"/>
</dbReference>
<dbReference type="GO" id="GO:0004674">
    <property type="term" value="F:protein serine/threonine kinase activity"/>
    <property type="evidence" value="ECO:0007669"/>
    <property type="project" value="UniProtKB-KW"/>
</dbReference>
<keyword evidence="4" id="KW-0808">Transferase</keyword>
<evidence type="ECO:0000256" key="9">
    <source>
        <dbReference type="ARBA" id="ARBA00048679"/>
    </source>
</evidence>
<dbReference type="GO" id="GO:0005524">
    <property type="term" value="F:ATP binding"/>
    <property type="evidence" value="ECO:0007669"/>
    <property type="project" value="UniProtKB-KW"/>
</dbReference>
<evidence type="ECO:0000256" key="3">
    <source>
        <dbReference type="ARBA" id="ARBA00022527"/>
    </source>
</evidence>
<organism evidence="12 13">
    <name type="scientific">Hypsibius exemplaris</name>
    <name type="common">Freshwater tardigrade</name>
    <dbReference type="NCBI Taxonomy" id="2072580"/>
    <lineage>
        <taxon>Eukaryota</taxon>
        <taxon>Metazoa</taxon>
        <taxon>Ecdysozoa</taxon>
        <taxon>Tardigrada</taxon>
        <taxon>Eutardigrada</taxon>
        <taxon>Parachela</taxon>
        <taxon>Hypsibioidea</taxon>
        <taxon>Hypsibiidae</taxon>
        <taxon>Hypsibius</taxon>
    </lineage>
</organism>
<dbReference type="Proteomes" id="UP000192578">
    <property type="component" value="Unassembled WGS sequence"/>
</dbReference>
<dbReference type="OrthoDB" id="4062651at2759"/>
<dbReference type="CDD" id="cd13983">
    <property type="entry name" value="STKc_WNK"/>
    <property type="match status" value="1"/>
</dbReference>
<feature type="region of interest" description="Disordered" evidence="10">
    <location>
        <begin position="920"/>
        <end position="945"/>
    </location>
</feature>
<dbReference type="EMBL" id="MTYJ01000004">
    <property type="protein sequence ID" value="OQV25051.1"/>
    <property type="molecule type" value="Genomic_DNA"/>
</dbReference>
<feature type="compositionally biased region" description="Low complexity" evidence="10">
    <location>
        <begin position="1184"/>
        <end position="1199"/>
    </location>
</feature>
<evidence type="ECO:0000256" key="10">
    <source>
        <dbReference type="SAM" id="MobiDB-lite"/>
    </source>
</evidence>
<dbReference type="SUPFAM" id="SSF56112">
    <property type="entry name" value="Protein kinase-like (PK-like)"/>
    <property type="match status" value="1"/>
</dbReference>
<feature type="domain" description="Protein kinase" evidence="11">
    <location>
        <begin position="298"/>
        <end position="559"/>
    </location>
</feature>
<dbReference type="EC" id="2.7.11.1" evidence="2"/>
<dbReference type="PROSITE" id="PS00108">
    <property type="entry name" value="PROTEIN_KINASE_ST"/>
    <property type="match status" value="1"/>
</dbReference>
<feature type="region of interest" description="Disordered" evidence="10">
    <location>
        <begin position="652"/>
        <end position="681"/>
    </location>
</feature>
<evidence type="ECO:0000256" key="1">
    <source>
        <dbReference type="ARBA" id="ARBA00001946"/>
    </source>
</evidence>
<dbReference type="AlphaFoldDB" id="A0A1W0XCR0"/>
<keyword evidence="3" id="KW-0723">Serine/threonine-protein kinase</keyword>